<dbReference type="Proteomes" id="UP001278500">
    <property type="component" value="Unassembled WGS sequence"/>
</dbReference>
<reference evidence="1" key="2">
    <citation type="submission" date="2023-06" db="EMBL/GenBank/DDBJ databases">
        <authorList>
            <consortium name="Lawrence Berkeley National Laboratory"/>
            <person name="Haridas S."/>
            <person name="Hensen N."/>
            <person name="Bonometti L."/>
            <person name="Westerberg I."/>
            <person name="Brannstrom I.O."/>
            <person name="Guillou S."/>
            <person name="Cros-Aarteil S."/>
            <person name="Calhoun S."/>
            <person name="Kuo A."/>
            <person name="Mondo S."/>
            <person name="Pangilinan J."/>
            <person name="Riley R."/>
            <person name="Labutti K."/>
            <person name="Andreopoulos B."/>
            <person name="Lipzen A."/>
            <person name="Chen C."/>
            <person name="Yanf M."/>
            <person name="Daum C."/>
            <person name="Ng V."/>
            <person name="Clum A."/>
            <person name="Steindorff A."/>
            <person name="Ohm R."/>
            <person name="Martin F."/>
            <person name="Silar P."/>
            <person name="Natvig D."/>
            <person name="Lalanne C."/>
            <person name="Gautier V."/>
            <person name="Ament-Velasquez S.L."/>
            <person name="Kruys A."/>
            <person name="Hutchinson M.I."/>
            <person name="Powell A.J."/>
            <person name="Barry K."/>
            <person name="Miller A.N."/>
            <person name="Grigoriev I.V."/>
            <person name="Debuchy R."/>
            <person name="Gladieux P."/>
            <person name="Thoren M.H."/>
            <person name="Johannesson H."/>
        </authorList>
    </citation>
    <scope>NUCLEOTIDE SEQUENCE</scope>
    <source>
        <strain evidence="1">CBS 560.94</strain>
    </source>
</reference>
<dbReference type="GeneID" id="87868559"/>
<dbReference type="EMBL" id="JAUEPP010000010">
    <property type="protein sequence ID" value="KAK3334675.1"/>
    <property type="molecule type" value="Genomic_DNA"/>
</dbReference>
<evidence type="ECO:0000313" key="1">
    <source>
        <dbReference type="EMBL" id="KAK3334675.1"/>
    </source>
</evidence>
<reference evidence="1" key="1">
    <citation type="journal article" date="2023" name="Mol. Phylogenet. Evol.">
        <title>Genome-scale phylogeny and comparative genomics of the fungal order Sordariales.</title>
        <authorList>
            <person name="Hensen N."/>
            <person name="Bonometti L."/>
            <person name="Westerberg I."/>
            <person name="Brannstrom I.O."/>
            <person name="Guillou S."/>
            <person name="Cros-Aarteil S."/>
            <person name="Calhoun S."/>
            <person name="Haridas S."/>
            <person name="Kuo A."/>
            <person name="Mondo S."/>
            <person name="Pangilinan J."/>
            <person name="Riley R."/>
            <person name="LaButti K."/>
            <person name="Andreopoulos B."/>
            <person name="Lipzen A."/>
            <person name="Chen C."/>
            <person name="Yan M."/>
            <person name="Daum C."/>
            <person name="Ng V."/>
            <person name="Clum A."/>
            <person name="Steindorff A."/>
            <person name="Ohm R.A."/>
            <person name="Martin F."/>
            <person name="Silar P."/>
            <person name="Natvig D.O."/>
            <person name="Lalanne C."/>
            <person name="Gautier V."/>
            <person name="Ament-Velasquez S.L."/>
            <person name="Kruys A."/>
            <person name="Hutchinson M.I."/>
            <person name="Powell A.J."/>
            <person name="Barry K."/>
            <person name="Miller A.N."/>
            <person name="Grigoriev I.V."/>
            <person name="Debuchy R."/>
            <person name="Gladieux P."/>
            <person name="Hiltunen Thoren M."/>
            <person name="Johannesson H."/>
        </authorList>
    </citation>
    <scope>NUCLEOTIDE SEQUENCE</scope>
    <source>
        <strain evidence="1">CBS 560.94</strain>
    </source>
</reference>
<comment type="caution">
    <text evidence="1">The sequence shown here is derived from an EMBL/GenBank/DDBJ whole genome shotgun (WGS) entry which is preliminary data.</text>
</comment>
<sequence>MERHARGWPFLCSAVTYEAHTQSTTTSSPRSSFDTDKSPCDHTSPLLRNAAWSLVMRLRNSHQGPSWTRLGDSVVAHIISCPLGAKVSLAGVFVPSLSSCTTSPYTSPKYQQKSPKSAKMEPSKIALGIFCFPKRDMLSGHRALRLVPLLLVLKRERHRRQTPTYNFPKALFLLAPSATALGPSSDWHNVALADAGLADAHSSDPFDTVVELTFWNRG</sequence>
<gene>
    <name evidence="1" type="ORF">B0H65DRAFT_78010</name>
</gene>
<name>A0AAE0J190_9PEZI</name>
<evidence type="ECO:0000313" key="2">
    <source>
        <dbReference type="Proteomes" id="UP001278500"/>
    </source>
</evidence>
<dbReference type="AlphaFoldDB" id="A0AAE0J190"/>
<proteinExistence type="predicted"/>
<protein>
    <submittedName>
        <fullName evidence="1">Uncharacterized protein</fullName>
    </submittedName>
</protein>
<organism evidence="1 2">
    <name type="scientific">Neurospora tetraspora</name>
    <dbReference type="NCBI Taxonomy" id="94610"/>
    <lineage>
        <taxon>Eukaryota</taxon>
        <taxon>Fungi</taxon>
        <taxon>Dikarya</taxon>
        <taxon>Ascomycota</taxon>
        <taxon>Pezizomycotina</taxon>
        <taxon>Sordariomycetes</taxon>
        <taxon>Sordariomycetidae</taxon>
        <taxon>Sordariales</taxon>
        <taxon>Sordariaceae</taxon>
        <taxon>Neurospora</taxon>
    </lineage>
</organism>
<dbReference type="RefSeq" id="XP_062676841.1">
    <property type="nucleotide sequence ID" value="XM_062831405.1"/>
</dbReference>
<keyword evidence="2" id="KW-1185">Reference proteome</keyword>
<accession>A0AAE0J190</accession>